<proteinExistence type="predicted"/>
<organism evidence="1">
    <name type="scientific">uncultured bacterium BLR5</name>
    <dbReference type="NCBI Taxonomy" id="506522"/>
    <lineage>
        <taxon>Bacteria</taxon>
        <taxon>environmental samples</taxon>
    </lineage>
</organism>
<reference evidence="1" key="1">
    <citation type="journal article" date="2009" name="ISME J.">
        <title>Functional metagenomics reveals diverse beta-lactamases in a remote Alaskan soil.</title>
        <authorList>
            <person name="Allen H.K."/>
            <person name="Moe L.A."/>
            <person name="Rodbumrer J."/>
            <person name="Gaarder A."/>
            <person name="Handelsman J."/>
        </authorList>
    </citation>
    <scope>NUCLEOTIDE SEQUENCE</scope>
</reference>
<dbReference type="AlphaFoldDB" id="C0INX0"/>
<gene>
    <name evidence="1" type="ORF">AKSOIL_0046</name>
</gene>
<dbReference type="EMBL" id="EU408358">
    <property type="protein sequence ID" value="ACN18099.1"/>
    <property type="molecule type" value="Genomic_DNA"/>
</dbReference>
<accession>C0INX0</accession>
<sequence>MVPLRLTFMPDVYAVVELQAEEQVVCAALMQGMHSNRKKIPRRVWILRAKVIEAP</sequence>
<name>C0INX0_9BACT</name>
<evidence type="ECO:0000313" key="1">
    <source>
        <dbReference type="EMBL" id="ACN18099.1"/>
    </source>
</evidence>
<protein>
    <submittedName>
        <fullName evidence="1">Uncharacterized protein</fullName>
    </submittedName>
</protein>